<name>A0A7M7PAG9_STRPU</name>
<organism evidence="2 3">
    <name type="scientific">Strongylocentrotus purpuratus</name>
    <name type="common">Purple sea urchin</name>
    <dbReference type="NCBI Taxonomy" id="7668"/>
    <lineage>
        <taxon>Eukaryota</taxon>
        <taxon>Metazoa</taxon>
        <taxon>Echinodermata</taxon>
        <taxon>Eleutherozoa</taxon>
        <taxon>Echinozoa</taxon>
        <taxon>Echinoidea</taxon>
        <taxon>Euechinoidea</taxon>
        <taxon>Echinacea</taxon>
        <taxon>Camarodonta</taxon>
        <taxon>Echinidea</taxon>
        <taxon>Strongylocentrotidae</taxon>
        <taxon>Strongylocentrotus</taxon>
    </lineage>
</organism>
<dbReference type="InterPro" id="IPR052813">
    <property type="entry name" value="CMIP"/>
</dbReference>
<protein>
    <submittedName>
        <fullName evidence="2">Uncharacterized protein</fullName>
    </submittedName>
</protein>
<sequence>MLRTLTISDSSLSFSPSPPELPSVTKLSAKRVTSQSYEGLFSSLPGLTDIDIDVDDAERDIPQITACLRRTGGQQLTRIELTAVSSLLSEKSSVSRETMRGLGLLIREQTKNLQRLDLRWVKCSDEDLVEIAESSTFLKALDSLHLQSLDGECFEYDRESGFQVKKCRLSTEMTARMWSCLRSFTSLDHLTISDSSLSFPPSPPELLSITKLSAKRVTSQSYEGLLSSLPGLIDIDITIDDAERDIPQITAGLRRTGGQQLTHINLRAPPSLPSEKNRVSRETMRGFGLLIREQTNNLQRLDLRRVKCTDEEDLVYLIECCRHVKTMSCVW</sequence>
<dbReference type="KEGG" id="spu:105438932"/>
<dbReference type="SUPFAM" id="SSF52047">
    <property type="entry name" value="RNI-like"/>
    <property type="match status" value="1"/>
</dbReference>
<dbReference type="InParanoid" id="A0A7M7PAG9"/>
<reference evidence="3" key="1">
    <citation type="submission" date="2015-02" db="EMBL/GenBank/DDBJ databases">
        <title>Genome sequencing for Strongylocentrotus purpuratus.</title>
        <authorList>
            <person name="Murali S."/>
            <person name="Liu Y."/>
            <person name="Vee V."/>
            <person name="English A."/>
            <person name="Wang M."/>
            <person name="Skinner E."/>
            <person name="Han Y."/>
            <person name="Muzny D.M."/>
            <person name="Worley K.C."/>
            <person name="Gibbs R.A."/>
        </authorList>
    </citation>
    <scope>NUCLEOTIDE SEQUENCE</scope>
</reference>
<reference evidence="2" key="2">
    <citation type="submission" date="2021-01" db="UniProtKB">
        <authorList>
            <consortium name="EnsemblMetazoa"/>
        </authorList>
    </citation>
    <scope>IDENTIFICATION</scope>
</reference>
<accession>A0A7M7PAG9</accession>
<dbReference type="EnsemblMetazoa" id="XM_030992595">
    <property type="protein sequence ID" value="XP_030848455"/>
    <property type="gene ID" value="LOC105438932"/>
</dbReference>
<dbReference type="GeneID" id="105438932"/>
<evidence type="ECO:0000256" key="1">
    <source>
        <dbReference type="SAM" id="MobiDB-lite"/>
    </source>
</evidence>
<feature type="region of interest" description="Disordered" evidence="1">
    <location>
        <begin position="1"/>
        <end position="23"/>
    </location>
</feature>
<proteinExistence type="predicted"/>
<keyword evidence="3" id="KW-1185">Reference proteome</keyword>
<dbReference type="Gene3D" id="3.80.10.10">
    <property type="entry name" value="Ribonuclease Inhibitor"/>
    <property type="match status" value="2"/>
</dbReference>
<evidence type="ECO:0000313" key="3">
    <source>
        <dbReference type="Proteomes" id="UP000007110"/>
    </source>
</evidence>
<dbReference type="InterPro" id="IPR032675">
    <property type="entry name" value="LRR_dom_sf"/>
</dbReference>
<dbReference type="PANTHER" id="PTHR25480">
    <property type="entry name" value="LEUCINE-RICH REPEAT-CONTAINING PROTEIN 73"/>
    <property type="match status" value="1"/>
</dbReference>
<dbReference type="PANTHER" id="PTHR25480:SF0">
    <property type="entry name" value="C-MAF-INDUCING PROTEIN"/>
    <property type="match status" value="1"/>
</dbReference>
<dbReference type="Proteomes" id="UP000007110">
    <property type="component" value="Unassembled WGS sequence"/>
</dbReference>
<dbReference type="RefSeq" id="XP_030848455.1">
    <property type="nucleotide sequence ID" value="XM_030992595.1"/>
</dbReference>
<evidence type="ECO:0000313" key="2">
    <source>
        <dbReference type="EnsemblMetazoa" id="XP_030848455"/>
    </source>
</evidence>
<dbReference type="AlphaFoldDB" id="A0A7M7PAG9"/>